<dbReference type="EMBL" id="VKQA01000095">
    <property type="protein sequence ID" value="MDR4252417.1"/>
    <property type="molecule type" value="Genomic_DNA"/>
</dbReference>
<feature type="non-terminal residue" evidence="1">
    <location>
        <position position="1"/>
    </location>
</feature>
<dbReference type="InterPro" id="IPR035451">
    <property type="entry name" value="Ada-like_dom_sf"/>
</dbReference>
<comment type="caution">
    <text evidence="1">The sequence shown here is derived from an EMBL/GenBank/DDBJ whole genome shotgun (WGS) entry which is preliminary data.</text>
</comment>
<reference evidence="1" key="1">
    <citation type="submission" date="2019-07" db="EMBL/GenBank/DDBJ databases">
        <title>Phylogenomic Reclassification of ATCC Bacillus Strains and Various Taxa within the Genus Bacillus.</title>
        <authorList>
            <person name="Riojas M.A."/>
            <person name="Frank A.M."/>
            <person name="Fenn S.L."/>
            <person name="King S."/>
            <person name="Brower S."/>
            <person name="Hazbon M.H."/>
        </authorList>
    </citation>
    <scope>NUCLEOTIDE SEQUENCE</scope>
    <source>
        <strain evidence="1">ATCC 27142</strain>
    </source>
</reference>
<accession>A0AAE3WNR9</accession>
<gene>
    <name evidence="1" type="ORF">FO508_19195</name>
</gene>
<dbReference type="AlphaFoldDB" id="A0AAE3WNR9"/>
<dbReference type="SUPFAM" id="SSF57884">
    <property type="entry name" value="Ada DNA repair protein, N-terminal domain (N-Ada 10)"/>
    <property type="match status" value="1"/>
</dbReference>
<organism evidence="1 2">
    <name type="scientific">Bacillus pumilus</name>
    <name type="common">Bacillus mesentericus</name>
    <dbReference type="NCBI Taxonomy" id="1408"/>
    <lineage>
        <taxon>Bacteria</taxon>
        <taxon>Bacillati</taxon>
        <taxon>Bacillota</taxon>
        <taxon>Bacilli</taxon>
        <taxon>Bacillales</taxon>
        <taxon>Bacillaceae</taxon>
        <taxon>Bacillus</taxon>
    </lineage>
</organism>
<evidence type="ECO:0000313" key="1">
    <source>
        <dbReference type="EMBL" id="MDR4252417.1"/>
    </source>
</evidence>
<name>A0AAE3WNR9_BACPU</name>
<evidence type="ECO:0000313" key="2">
    <source>
        <dbReference type="Proteomes" id="UP001182042"/>
    </source>
</evidence>
<dbReference type="Gene3D" id="3.40.10.10">
    <property type="entry name" value="DNA Methylphosphotriester Repair Domain"/>
    <property type="match status" value="1"/>
</dbReference>
<protein>
    <submittedName>
        <fullName evidence="1">Metal-binding protein</fullName>
    </submittedName>
</protein>
<sequence length="31" mass="3191">NEADARDAGYRPCAVCMPQAYAAWKGSAGCG</sequence>
<proteinExistence type="predicted"/>
<dbReference type="Proteomes" id="UP001182042">
    <property type="component" value="Unassembled WGS sequence"/>
</dbReference>